<dbReference type="Pfam" id="PF00069">
    <property type="entry name" value="Pkinase"/>
    <property type="match status" value="2"/>
</dbReference>
<dbReference type="EMBL" id="ML996574">
    <property type="protein sequence ID" value="KAF2756794.1"/>
    <property type="molecule type" value="Genomic_DNA"/>
</dbReference>
<name>A0A6A6W438_9PEZI</name>
<feature type="region of interest" description="Disordered" evidence="7">
    <location>
        <begin position="1"/>
        <end position="25"/>
    </location>
</feature>
<gene>
    <name evidence="9" type="ORF">EJ05DRAFT_538940</name>
</gene>
<feature type="binding site" evidence="6">
    <location>
        <position position="90"/>
    </location>
    <ligand>
        <name>ATP</name>
        <dbReference type="ChEBI" id="CHEBI:30616"/>
    </ligand>
</feature>
<dbReference type="Gene3D" id="1.10.510.10">
    <property type="entry name" value="Transferase(Phosphotransferase) domain 1"/>
    <property type="match status" value="1"/>
</dbReference>
<keyword evidence="4 9" id="KW-0418">Kinase</keyword>
<evidence type="ECO:0000256" key="3">
    <source>
        <dbReference type="ARBA" id="ARBA00022741"/>
    </source>
</evidence>
<evidence type="ECO:0000256" key="1">
    <source>
        <dbReference type="ARBA" id="ARBA00022527"/>
    </source>
</evidence>
<keyword evidence="1" id="KW-0723">Serine/threonine-protein kinase</keyword>
<dbReference type="GO" id="GO:0043484">
    <property type="term" value="P:regulation of RNA splicing"/>
    <property type="evidence" value="ECO:0007669"/>
    <property type="project" value="TreeGrafter"/>
</dbReference>
<dbReference type="SUPFAM" id="SSF56112">
    <property type="entry name" value="Protein kinase-like (PK-like)"/>
    <property type="match status" value="1"/>
</dbReference>
<evidence type="ECO:0000256" key="7">
    <source>
        <dbReference type="SAM" id="MobiDB-lite"/>
    </source>
</evidence>
<dbReference type="AlphaFoldDB" id="A0A6A6W438"/>
<keyword evidence="5 6" id="KW-0067">ATP-binding</keyword>
<evidence type="ECO:0000256" key="6">
    <source>
        <dbReference type="PROSITE-ProRule" id="PRU10141"/>
    </source>
</evidence>
<dbReference type="GO" id="GO:0005524">
    <property type="term" value="F:ATP binding"/>
    <property type="evidence" value="ECO:0007669"/>
    <property type="project" value="UniProtKB-UniRule"/>
</dbReference>
<keyword evidence="3 6" id="KW-0547">Nucleotide-binding</keyword>
<dbReference type="InterPro" id="IPR011009">
    <property type="entry name" value="Kinase-like_dom_sf"/>
</dbReference>
<dbReference type="PROSITE" id="PS50011">
    <property type="entry name" value="PROTEIN_KINASE_DOM"/>
    <property type="match status" value="1"/>
</dbReference>
<sequence>MTPENAGNSPPPPPPPPPPSSSRLQRSLFRSPAFDHVEDVNMYRPGGHHPIDLNDMIGQKFKIIHKLGNGGFALVWLARDLEENRNVALKVLRADASDHEVNVLKHLKNSAASAQITNLYETFTICGPNGVHQCLVLDIGGPSLSHLSMYCKRPPLSFQKVASQNLAEGLAALHSAGICHGDLTDSNVLFEIKGLREWTADEIYRYLEPPRTTPLLLLDGTPAPGFAPTNVVEALNYSRLDIEQLSGNVLITDFGEAFFGNNVPEGLGTPVSFSSPEMQFGYPPSYAVDLWALGCLMFEIYTFRALILTAFGSHEEALAMATETIGALPEEWQESYCDKERLLANIEGKHRWFDDQIKRECTLDSQIRKHVPELLQDQHTIFLQLLESVLVFQPSRRLTAAEIGKHAWFMYE</sequence>
<evidence type="ECO:0000259" key="8">
    <source>
        <dbReference type="PROSITE" id="PS50011"/>
    </source>
</evidence>
<evidence type="ECO:0000256" key="4">
    <source>
        <dbReference type="ARBA" id="ARBA00022777"/>
    </source>
</evidence>
<feature type="domain" description="Protein kinase" evidence="8">
    <location>
        <begin position="61"/>
        <end position="409"/>
    </location>
</feature>
<dbReference type="PANTHER" id="PTHR45646:SF11">
    <property type="entry name" value="SERINE_THREONINE-PROTEIN KINASE DOA"/>
    <property type="match status" value="1"/>
</dbReference>
<dbReference type="SMART" id="SM00220">
    <property type="entry name" value="S_TKc"/>
    <property type="match status" value="1"/>
</dbReference>
<evidence type="ECO:0000313" key="10">
    <source>
        <dbReference type="Proteomes" id="UP000799437"/>
    </source>
</evidence>
<dbReference type="InterPro" id="IPR051175">
    <property type="entry name" value="CLK_kinases"/>
</dbReference>
<dbReference type="PROSITE" id="PS00107">
    <property type="entry name" value="PROTEIN_KINASE_ATP"/>
    <property type="match status" value="1"/>
</dbReference>
<dbReference type="GeneID" id="54490543"/>
<dbReference type="PANTHER" id="PTHR45646">
    <property type="entry name" value="SERINE/THREONINE-PROTEIN KINASE DOA-RELATED"/>
    <property type="match status" value="1"/>
</dbReference>
<keyword evidence="10" id="KW-1185">Reference proteome</keyword>
<dbReference type="Gene3D" id="3.30.200.20">
    <property type="entry name" value="Phosphorylase Kinase, domain 1"/>
    <property type="match status" value="1"/>
</dbReference>
<dbReference type="RefSeq" id="XP_033599245.1">
    <property type="nucleotide sequence ID" value="XM_033749489.1"/>
</dbReference>
<reference evidence="9" key="1">
    <citation type="journal article" date="2020" name="Stud. Mycol.">
        <title>101 Dothideomycetes genomes: a test case for predicting lifestyles and emergence of pathogens.</title>
        <authorList>
            <person name="Haridas S."/>
            <person name="Albert R."/>
            <person name="Binder M."/>
            <person name="Bloem J."/>
            <person name="Labutti K."/>
            <person name="Salamov A."/>
            <person name="Andreopoulos B."/>
            <person name="Baker S."/>
            <person name="Barry K."/>
            <person name="Bills G."/>
            <person name="Bluhm B."/>
            <person name="Cannon C."/>
            <person name="Castanera R."/>
            <person name="Culley D."/>
            <person name="Daum C."/>
            <person name="Ezra D."/>
            <person name="Gonzalez J."/>
            <person name="Henrissat B."/>
            <person name="Kuo A."/>
            <person name="Liang C."/>
            <person name="Lipzen A."/>
            <person name="Lutzoni F."/>
            <person name="Magnuson J."/>
            <person name="Mondo S."/>
            <person name="Nolan M."/>
            <person name="Ohm R."/>
            <person name="Pangilinan J."/>
            <person name="Park H.-J."/>
            <person name="Ramirez L."/>
            <person name="Alfaro M."/>
            <person name="Sun H."/>
            <person name="Tritt A."/>
            <person name="Yoshinaga Y."/>
            <person name="Zwiers L.-H."/>
            <person name="Turgeon B."/>
            <person name="Goodwin S."/>
            <person name="Spatafora J."/>
            <person name="Crous P."/>
            <person name="Grigoriev I."/>
        </authorList>
    </citation>
    <scope>NUCLEOTIDE SEQUENCE</scope>
    <source>
        <strain evidence="9">CBS 121739</strain>
    </source>
</reference>
<accession>A0A6A6W438</accession>
<evidence type="ECO:0000313" key="9">
    <source>
        <dbReference type="EMBL" id="KAF2756794.1"/>
    </source>
</evidence>
<dbReference type="SUPFAM" id="SSF101447">
    <property type="entry name" value="Formin homology 2 domain (FH2 domain)"/>
    <property type="match status" value="1"/>
</dbReference>
<proteinExistence type="predicted"/>
<protein>
    <submittedName>
        <fullName evidence="9">Kinase-like protein</fullName>
    </submittedName>
</protein>
<dbReference type="Proteomes" id="UP000799437">
    <property type="component" value="Unassembled WGS sequence"/>
</dbReference>
<evidence type="ECO:0000256" key="5">
    <source>
        <dbReference type="ARBA" id="ARBA00022840"/>
    </source>
</evidence>
<dbReference type="InterPro" id="IPR000719">
    <property type="entry name" value="Prot_kinase_dom"/>
</dbReference>
<keyword evidence="2" id="KW-0808">Transferase</keyword>
<feature type="compositionally biased region" description="Pro residues" evidence="7">
    <location>
        <begin position="9"/>
        <end position="20"/>
    </location>
</feature>
<organism evidence="9 10">
    <name type="scientific">Pseudovirgaria hyperparasitica</name>
    <dbReference type="NCBI Taxonomy" id="470096"/>
    <lineage>
        <taxon>Eukaryota</taxon>
        <taxon>Fungi</taxon>
        <taxon>Dikarya</taxon>
        <taxon>Ascomycota</taxon>
        <taxon>Pezizomycotina</taxon>
        <taxon>Dothideomycetes</taxon>
        <taxon>Dothideomycetes incertae sedis</taxon>
        <taxon>Acrospermales</taxon>
        <taxon>Acrospermaceae</taxon>
        <taxon>Pseudovirgaria</taxon>
    </lineage>
</organism>
<dbReference type="InterPro" id="IPR017441">
    <property type="entry name" value="Protein_kinase_ATP_BS"/>
</dbReference>
<evidence type="ECO:0000256" key="2">
    <source>
        <dbReference type="ARBA" id="ARBA00022679"/>
    </source>
</evidence>
<dbReference type="OrthoDB" id="5979581at2759"/>
<dbReference type="GO" id="GO:0005634">
    <property type="term" value="C:nucleus"/>
    <property type="evidence" value="ECO:0007669"/>
    <property type="project" value="TreeGrafter"/>
</dbReference>
<dbReference type="GO" id="GO:0004674">
    <property type="term" value="F:protein serine/threonine kinase activity"/>
    <property type="evidence" value="ECO:0007669"/>
    <property type="project" value="UniProtKB-KW"/>
</dbReference>